<protein>
    <submittedName>
        <fullName evidence="1">Uncharacterized protein</fullName>
    </submittedName>
</protein>
<dbReference type="OrthoDB" id="1016794at2759"/>
<evidence type="ECO:0000313" key="1">
    <source>
        <dbReference type="EMBL" id="KAH1072890.1"/>
    </source>
</evidence>
<proteinExistence type="predicted"/>
<dbReference type="EMBL" id="JAIQCV010000008">
    <property type="protein sequence ID" value="KAH1072890.1"/>
    <property type="molecule type" value="Genomic_DNA"/>
</dbReference>
<evidence type="ECO:0000313" key="2">
    <source>
        <dbReference type="Proteomes" id="UP000828251"/>
    </source>
</evidence>
<comment type="caution">
    <text evidence="1">The sequence shown here is derived from an EMBL/GenBank/DDBJ whole genome shotgun (WGS) entry which is preliminary data.</text>
</comment>
<organism evidence="1 2">
    <name type="scientific">Gossypium stocksii</name>
    <dbReference type="NCBI Taxonomy" id="47602"/>
    <lineage>
        <taxon>Eukaryota</taxon>
        <taxon>Viridiplantae</taxon>
        <taxon>Streptophyta</taxon>
        <taxon>Embryophyta</taxon>
        <taxon>Tracheophyta</taxon>
        <taxon>Spermatophyta</taxon>
        <taxon>Magnoliopsida</taxon>
        <taxon>eudicotyledons</taxon>
        <taxon>Gunneridae</taxon>
        <taxon>Pentapetalae</taxon>
        <taxon>rosids</taxon>
        <taxon>malvids</taxon>
        <taxon>Malvales</taxon>
        <taxon>Malvaceae</taxon>
        <taxon>Malvoideae</taxon>
        <taxon>Gossypium</taxon>
    </lineage>
</organism>
<reference evidence="1 2" key="1">
    <citation type="journal article" date="2021" name="Plant Biotechnol. J.">
        <title>Multi-omics assisted identification of the key and species-specific regulatory components of drought-tolerant mechanisms in Gossypium stocksii.</title>
        <authorList>
            <person name="Yu D."/>
            <person name="Ke L."/>
            <person name="Zhang D."/>
            <person name="Wu Y."/>
            <person name="Sun Y."/>
            <person name="Mei J."/>
            <person name="Sun J."/>
            <person name="Sun Y."/>
        </authorList>
    </citation>
    <scope>NUCLEOTIDE SEQUENCE [LARGE SCALE GENOMIC DNA]</scope>
    <source>
        <strain evidence="2">cv. E1</strain>
        <tissue evidence="1">Leaf</tissue>
    </source>
</reference>
<dbReference type="Proteomes" id="UP000828251">
    <property type="component" value="Unassembled WGS sequence"/>
</dbReference>
<accession>A0A9D3V6J5</accession>
<keyword evidence="2" id="KW-1185">Reference proteome</keyword>
<name>A0A9D3V6J5_9ROSI</name>
<gene>
    <name evidence="1" type="ORF">J1N35_025218</name>
</gene>
<sequence length="99" mass="11635">MDKKYTFDNGPGSPPTFMVTSPNYFTYDVYQLSPLESLMILMTNDGVTISLQKEIGLLEHEMSQLQLEFIKLDTKLESRFKDFRNEFKGEIRSEWHSLF</sequence>
<dbReference type="AlphaFoldDB" id="A0A9D3V6J5"/>